<dbReference type="Pfam" id="PF13372">
    <property type="entry name" value="Alginate_exp"/>
    <property type="match status" value="1"/>
</dbReference>
<dbReference type="AlphaFoldDB" id="A0A501W086"/>
<reference evidence="3 4" key="1">
    <citation type="submission" date="2019-06" db="EMBL/GenBank/DDBJ databases">
        <title>A novel bacterium of genus Pontibacter, isolated from marine sediment.</title>
        <authorList>
            <person name="Huang H."/>
            <person name="Mo K."/>
            <person name="Hu Y."/>
        </authorList>
    </citation>
    <scope>NUCLEOTIDE SEQUENCE [LARGE SCALE GENOMIC DNA]</scope>
    <source>
        <strain evidence="3 4">HB172049</strain>
    </source>
</reference>
<organism evidence="3 4">
    <name type="scientific">Pontibacter mangrovi</name>
    <dbReference type="NCBI Taxonomy" id="2589816"/>
    <lineage>
        <taxon>Bacteria</taxon>
        <taxon>Pseudomonadati</taxon>
        <taxon>Bacteroidota</taxon>
        <taxon>Cytophagia</taxon>
        <taxon>Cytophagales</taxon>
        <taxon>Hymenobacteraceae</taxon>
        <taxon>Pontibacter</taxon>
    </lineage>
</organism>
<protein>
    <recommendedName>
        <fullName evidence="2">Alginate export domain-containing protein</fullName>
    </recommendedName>
</protein>
<dbReference type="Proteomes" id="UP000316727">
    <property type="component" value="Unassembled WGS sequence"/>
</dbReference>
<sequence>MNASNHLAMKKRVLQLLLLSGAGFILSAQTATAQVSFTGQIRTRTELRHGQGSLPAKDAKPNFFTNQRTRLNLGYTTDRLRFLISAQEVRVWGSDQSTISNLEGSKLFLHQAWGELILSDSSSIKVDNLSIKAGRQEIMYDDSRLLGNLDWLQQARRHDAVILKFSNKGWQADLGFAFNQNHGQDTPGKSGNIYQSIPAAPVAPGTNGIGMMYKSMQYGYFARNATFGRLSLLLFKDDFQKTQVQDGVLQYTEGVNSRVTLGGALFSKLSDNLRVNAAAYYQGNDDRLGNTLEAYNLTLDAAYTYGKLTTNPGFDWLSGNGKDTSGNVNHRFDPLYGTPHKFWGFMDYFYVADAFGTDGNPTRSPGLVDYFIRNRYVASDKLSASVDLHAFYAANSFAEGEVSPLRAGGAGRRLATEADLVLQYGLFKNVSMEAGYAIIFATDKLDILKAPATDKQNHGQWAYLMLNLTPDFLAKTEKGKQ</sequence>
<accession>A0A501W086</accession>
<comment type="caution">
    <text evidence="3">The sequence shown here is derived from an EMBL/GenBank/DDBJ whole genome shotgun (WGS) entry which is preliminary data.</text>
</comment>
<dbReference type="InterPro" id="IPR025388">
    <property type="entry name" value="Alginate_export_dom"/>
</dbReference>
<evidence type="ECO:0000256" key="1">
    <source>
        <dbReference type="SAM" id="SignalP"/>
    </source>
</evidence>
<evidence type="ECO:0000313" key="4">
    <source>
        <dbReference type="Proteomes" id="UP000316727"/>
    </source>
</evidence>
<dbReference type="EMBL" id="VFRQ01000007">
    <property type="protein sequence ID" value="TPE43373.1"/>
    <property type="molecule type" value="Genomic_DNA"/>
</dbReference>
<feature type="signal peptide" evidence="1">
    <location>
        <begin position="1"/>
        <end position="33"/>
    </location>
</feature>
<feature type="domain" description="Alginate export" evidence="2">
    <location>
        <begin position="34"/>
        <end position="174"/>
    </location>
</feature>
<evidence type="ECO:0000313" key="3">
    <source>
        <dbReference type="EMBL" id="TPE43373.1"/>
    </source>
</evidence>
<feature type="chain" id="PRO_5021428342" description="Alginate export domain-containing protein" evidence="1">
    <location>
        <begin position="34"/>
        <end position="481"/>
    </location>
</feature>
<name>A0A501W086_9BACT</name>
<keyword evidence="4" id="KW-1185">Reference proteome</keyword>
<proteinExistence type="predicted"/>
<keyword evidence="1" id="KW-0732">Signal</keyword>
<dbReference type="OrthoDB" id="1070463at2"/>
<gene>
    <name evidence="3" type="ORF">FJM65_14805</name>
</gene>
<evidence type="ECO:0000259" key="2">
    <source>
        <dbReference type="Pfam" id="PF13372"/>
    </source>
</evidence>